<keyword evidence="1" id="KW-0175">Coiled coil</keyword>
<evidence type="ECO:0000313" key="2">
    <source>
        <dbReference type="EMBL" id="KAF8479787.1"/>
    </source>
</evidence>
<protein>
    <recommendedName>
        <fullName evidence="4">F-box domain-containing protein</fullName>
    </recommendedName>
</protein>
<dbReference type="Gene3D" id="3.80.10.10">
    <property type="entry name" value="Ribonuclease Inhibitor"/>
    <property type="match status" value="1"/>
</dbReference>
<dbReference type="OrthoDB" id="2447803at2759"/>
<evidence type="ECO:0000313" key="3">
    <source>
        <dbReference type="Proteomes" id="UP000759537"/>
    </source>
</evidence>
<name>A0A9P5MVQ6_9AGAM</name>
<sequence>MPQAASSSLGYKSTAHRVLAIPELLQTIFSFGTRASNVSNALVCRGWREPALDNVWREVDDIYYLLQLLVPLTRQNRMELFEFSRNPTPEDWTRFVPYARRVRSLKFGISDKEKAEYIRDTVFDDLARTRTTLEVLPNLRCLWWNSDSISNARHATLFMHDKVTEFAFSVDSENLPSMCMDIVGRMPSLRSLIWSNIDEPQDPDDDQMLLQLLSSLQKLREVTPPKDVLKSQFLKTLSLLPELGVVQFDTLGGLPHPIPPIGCTIQEGAFPMLHDLCLYSTLDDIRHYLTEGALLPRLKTLTVESVELESRPTVQRFLADVTRCYPTLEMISMEIIVNIERQKDCEPLSPEQLCPILSLKQLAHLELRHNLPLQISDVNLAEFGAALPALETLFLNPEPLLLTRPRFTLRSLLTVAESFPNLSSLGIYLDAEDVTTLTPYSPSNIRIFPNLRKLNVGVSPIATDQVPVALFLSHLLSENAGVIIQSGISWNEKLFKHSVEYSATVTERCRRWGEVAKTLPLLLQLRKEEKVHRQDIEKEVEDLRMRNEVIMGKIRVNEGTKSAREVSDNRCIIC</sequence>
<dbReference type="SUPFAM" id="SSF52047">
    <property type="entry name" value="RNI-like"/>
    <property type="match status" value="1"/>
</dbReference>
<accession>A0A9P5MVQ6</accession>
<dbReference type="InterPro" id="IPR032675">
    <property type="entry name" value="LRR_dom_sf"/>
</dbReference>
<gene>
    <name evidence="2" type="ORF">DFH94DRAFT_745921</name>
</gene>
<evidence type="ECO:0000256" key="1">
    <source>
        <dbReference type="SAM" id="Coils"/>
    </source>
</evidence>
<organism evidence="2 3">
    <name type="scientific">Russula ochroleuca</name>
    <dbReference type="NCBI Taxonomy" id="152965"/>
    <lineage>
        <taxon>Eukaryota</taxon>
        <taxon>Fungi</taxon>
        <taxon>Dikarya</taxon>
        <taxon>Basidiomycota</taxon>
        <taxon>Agaricomycotina</taxon>
        <taxon>Agaricomycetes</taxon>
        <taxon>Russulales</taxon>
        <taxon>Russulaceae</taxon>
        <taxon>Russula</taxon>
    </lineage>
</organism>
<evidence type="ECO:0008006" key="4">
    <source>
        <dbReference type="Google" id="ProtNLM"/>
    </source>
</evidence>
<dbReference type="EMBL" id="WHVB01000009">
    <property type="protein sequence ID" value="KAF8479787.1"/>
    <property type="molecule type" value="Genomic_DNA"/>
</dbReference>
<dbReference type="AlphaFoldDB" id="A0A9P5MVQ6"/>
<comment type="caution">
    <text evidence="2">The sequence shown here is derived from an EMBL/GenBank/DDBJ whole genome shotgun (WGS) entry which is preliminary data.</text>
</comment>
<reference evidence="2" key="1">
    <citation type="submission" date="2019-10" db="EMBL/GenBank/DDBJ databases">
        <authorList>
            <consortium name="DOE Joint Genome Institute"/>
            <person name="Kuo A."/>
            <person name="Miyauchi S."/>
            <person name="Kiss E."/>
            <person name="Drula E."/>
            <person name="Kohler A."/>
            <person name="Sanchez-Garcia M."/>
            <person name="Andreopoulos B."/>
            <person name="Barry K.W."/>
            <person name="Bonito G."/>
            <person name="Buee M."/>
            <person name="Carver A."/>
            <person name="Chen C."/>
            <person name="Cichocki N."/>
            <person name="Clum A."/>
            <person name="Culley D."/>
            <person name="Crous P.W."/>
            <person name="Fauchery L."/>
            <person name="Girlanda M."/>
            <person name="Hayes R."/>
            <person name="Keri Z."/>
            <person name="LaButti K."/>
            <person name="Lipzen A."/>
            <person name="Lombard V."/>
            <person name="Magnuson J."/>
            <person name="Maillard F."/>
            <person name="Morin E."/>
            <person name="Murat C."/>
            <person name="Nolan M."/>
            <person name="Ohm R."/>
            <person name="Pangilinan J."/>
            <person name="Pereira M."/>
            <person name="Perotto S."/>
            <person name="Peter M."/>
            <person name="Riley R."/>
            <person name="Sitrit Y."/>
            <person name="Stielow B."/>
            <person name="Szollosi G."/>
            <person name="Zifcakova L."/>
            <person name="Stursova M."/>
            <person name="Spatafora J.W."/>
            <person name="Tedersoo L."/>
            <person name="Vaario L.-M."/>
            <person name="Yamada A."/>
            <person name="Yan M."/>
            <person name="Wang P."/>
            <person name="Xu J."/>
            <person name="Bruns T."/>
            <person name="Baldrian P."/>
            <person name="Vilgalys R."/>
            <person name="Henrissat B."/>
            <person name="Grigoriev I.V."/>
            <person name="Hibbett D."/>
            <person name="Nagy L.G."/>
            <person name="Martin F.M."/>
        </authorList>
    </citation>
    <scope>NUCLEOTIDE SEQUENCE</scope>
    <source>
        <strain evidence="2">Prilba</strain>
    </source>
</reference>
<feature type="coiled-coil region" evidence="1">
    <location>
        <begin position="526"/>
        <end position="553"/>
    </location>
</feature>
<proteinExistence type="predicted"/>
<dbReference type="Proteomes" id="UP000759537">
    <property type="component" value="Unassembled WGS sequence"/>
</dbReference>
<keyword evidence="3" id="KW-1185">Reference proteome</keyword>
<reference evidence="2" key="2">
    <citation type="journal article" date="2020" name="Nat. Commun.">
        <title>Large-scale genome sequencing of mycorrhizal fungi provides insights into the early evolution of symbiotic traits.</title>
        <authorList>
            <person name="Miyauchi S."/>
            <person name="Kiss E."/>
            <person name="Kuo A."/>
            <person name="Drula E."/>
            <person name="Kohler A."/>
            <person name="Sanchez-Garcia M."/>
            <person name="Morin E."/>
            <person name="Andreopoulos B."/>
            <person name="Barry K.W."/>
            <person name="Bonito G."/>
            <person name="Buee M."/>
            <person name="Carver A."/>
            <person name="Chen C."/>
            <person name="Cichocki N."/>
            <person name="Clum A."/>
            <person name="Culley D."/>
            <person name="Crous P.W."/>
            <person name="Fauchery L."/>
            <person name="Girlanda M."/>
            <person name="Hayes R.D."/>
            <person name="Keri Z."/>
            <person name="LaButti K."/>
            <person name="Lipzen A."/>
            <person name="Lombard V."/>
            <person name="Magnuson J."/>
            <person name="Maillard F."/>
            <person name="Murat C."/>
            <person name="Nolan M."/>
            <person name="Ohm R.A."/>
            <person name="Pangilinan J."/>
            <person name="Pereira M.F."/>
            <person name="Perotto S."/>
            <person name="Peter M."/>
            <person name="Pfister S."/>
            <person name="Riley R."/>
            <person name="Sitrit Y."/>
            <person name="Stielow J.B."/>
            <person name="Szollosi G."/>
            <person name="Zifcakova L."/>
            <person name="Stursova M."/>
            <person name="Spatafora J.W."/>
            <person name="Tedersoo L."/>
            <person name="Vaario L.M."/>
            <person name="Yamada A."/>
            <person name="Yan M."/>
            <person name="Wang P."/>
            <person name="Xu J."/>
            <person name="Bruns T."/>
            <person name="Baldrian P."/>
            <person name="Vilgalys R."/>
            <person name="Dunand C."/>
            <person name="Henrissat B."/>
            <person name="Grigoriev I.V."/>
            <person name="Hibbett D."/>
            <person name="Nagy L.G."/>
            <person name="Martin F.M."/>
        </authorList>
    </citation>
    <scope>NUCLEOTIDE SEQUENCE</scope>
    <source>
        <strain evidence="2">Prilba</strain>
    </source>
</reference>